<dbReference type="SUPFAM" id="SSF54862">
    <property type="entry name" value="4Fe-4S ferredoxins"/>
    <property type="match status" value="1"/>
</dbReference>
<keyword evidence="5" id="KW-0408">Iron</keyword>
<evidence type="ECO:0000256" key="4">
    <source>
        <dbReference type="ARBA" id="ARBA00022737"/>
    </source>
</evidence>
<evidence type="ECO:0000256" key="5">
    <source>
        <dbReference type="ARBA" id="ARBA00023004"/>
    </source>
</evidence>
<keyword evidence="7" id="KW-1133">Transmembrane helix</keyword>
<evidence type="ECO:0000256" key="1">
    <source>
        <dbReference type="ARBA" id="ARBA00004196"/>
    </source>
</evidence>
<dbReference type="Proteomes" id="UP000317429">
    <property type="component" value="Chromosome"/>
</dbReference>
<keyword evidence="10" id="KW-1185">Reference proteome</keyword>
<dbReference type="PANTHER" id="PTHR43545:SF6">
    <property type="entry name" value="FORMATE DEHYDROGENASE, NITRATE-INDUCIBLE, IRON-SULFUR SUBUNIT"/>
    <property type="match status" value="1"/>
</dbReference>
<dbReference type="GO" id="GO:0016020">
    <property type="term" value="C:membrane"/>
    <property type="evidence" value="ECO:0007669"/>
    <property type="project" value="InterPro"/>
</dbReference>
<dbReference type="PROSITE" id="PS51379">
    <property type="entry name" value="4FE4S_FER_2"/>
    <property type="match status" value="2"/>
</dbReference>
<organism evidence="9 10">
    <name type="scientific">Pirellulimonas nuda</name>
    <dbReference type="NCBI Taxonomy" id="2528009"/>
    <lineage>
        <taxon>Bacteria</taxon>
        <taxon>Pseudomonadati</taxon>
        <taxon>Planctomycetota</taxon>
        <taxon>Planctomycetia</taxon>
        <taxon>Pirellulales</taxon>
        <taxon>Lacipirellulaceae</taxon>
        <taxon>Pirellulimonas</taxon>
    </lineage>
</organism>
<dbReference type="AlphaFoldDB" id="A0A518DG41"/>
<feature type="transmembrane region" description="Helical" evidence="7">
    <location>
        <begin position="446"/>
        <end position="464"/>
    </location>
</feature>
<dbReference type="GO" id="GO:0019645">
    <property type="term" value="P:anaerobic electron transport chain"/>
    <property type="evidence" value="ECO:0007669"/>
    <property type="project" value="InterPro"/>
</dbReference>
<dbReference type="InterPro" id="IPR017896">
    <property type="entry name" value="4Fe4S_Fe-S-bd"/>
</dbReference>
<keyword evidence="4" id="KW-0677">Repeat</keyword>
<accession>A0A518DG41</accession>
<dbReference type="CDD" id="cd16371">
    <property type="entry name" value="DMSOR_beta_like"/>
    <property type="match status" value="1"/>
</dbReference>
<feature type="domain" description="4Fe-4S ferredoxin-type" evidence="8">
    <location>
        <begin position="72"/>
        <end position="102"/>
    </location>
</feature>
<feature type="transmembrane region" description="Helical" evidence="7">
    <location>
        <begin position="302"/>
        <end position="326"/>
    </location>
</feature>
<dbReference type="Pfam" id="PF13247">
    <property type="entry name" value="Fer4_11"/>
    <property type="match status" value="1"/>
</dbReference>
<dbReference type="GO" id="GO:0051539">
    <property type="term" value="F:4 iron, 4 sulfur cluster binding"/>
    <property type="evidence" value="ECO:0007669"/>
    <property type="project" value="UniProtKB-KW"/>
</dbReference>
<evidence type="ECO:0000256" key="3">
    <source>
        <dbReference type="ARBA" id="ARBA00022723"/>
    </source>
</evidence>
<dbReference type="GO" id="GO:0046872">
    <property type="term" value="F:metal ion binding"/>
    <property type="evidence" value="ECO:0007669"/>
    <property type="project" value="UniProtKB-KW"/>
</dbReference>
<feature type="transmembrane region" description="Helical" evidence="7">
    <location>
        <begin position="485"/>
        <end position="507"/>
    </location>
</feature>
<dbReference type="InterPro" id="IPR017900">
    <property type="entry name" value="4Fe4S_Fe_S_CS"/>
</dbReference>
<evidence type="ECO:0000256" key="7">
    <source>
        <dbReference type="SAM" id="Phobius"/>
    </source>
</evidence>
<dbReference type="InterPro" id="IPR007059">
    <property type="entry name" value="DmsC"/>
</dbReference>
<dbReference type="OrthoDB" id="9810688at2"/>
<name>A0A518DG41_9BACT</name>
<dbReference type="GO" id="GO:0030313">
    <property type="term" value="C:cell envelope"/>
    <property type="evidence" value="ECO:0007669"/>
    <property type="project" value="UniProtKB-SubCell"/>
</dbReference>
<keyword evidence="7" id="KW-0812">Transmembrane</keyword>
<keyword evidence="7" id="KW-0472">Membrane</keyword>
<evidence type="ECO:0000313" key="10">
    <source>
        <dbReference type="Proteomes" id="UP000317429"/>
    </source>
</evidence>
<dbReference type="EMBL" id="CP036291">
    <property type="protein sequence ID" value="QDU90453.1"/>
    <property type="molecule type" value="Genomic_DNA"/>
</dbReference>
<feature type="transmembrane region" description="Helical" evidence="7">
    <location>
        <begin position="347"/>
        <end position="369"/>
    </location>
</feature>
<gene>
    <name evidence="9" type="primary">dmsB_2</name>
    <name evidence="9" type="ORF">Pla175_38570</name>
</gene>
<dbReference type="PROSITE" id="PS00198">
    <property type="entry name" value="4FE4S_FER_1"/>
    <property type="match status" value="1"/>
</dbReference>
<evidence type="ECO:0000313" key="9">
    <source>
        <dbReference type="EMBL" id="QDU90453.1"/>
    </source>
</evidence>
<dbReference type="PANTHER" id="PTHR43545">
    <property type="entry name" value="FORMATE DEHYDROGENASE, NITRATE-INDUCIBLE, IRON-SULFUR SUBUNIT"/>
    <property type="match status" value="1"/>
</dbReference>
<sequence length="557" mass="58456">MTVLAKPPIAPASPHNGAAPAGDFVTRLLAEQRDLTAVERFARVHEADSPPAQAKYYRDLIPLTTPGAGEQYAFEVDLDACTGCKACVSACHSMNGLEPTETWRAVGLLQGTDDQFPILQHVTTACHHCLEPACLAGCPTNAYEKDPITGVVSHLDDQCFGCQYCTMACPYEVPQYSKTKGIVRKCDMCHGRLAAGEAPACVQACPSQAIRIRITPRELTKAEASGRGLLPGAPDSEFTKPTTRYLGADRLPAGTAPADAAHASPQHAHWPLIIMLTLIQMGVGAFAVLSPLRWWAGGGEAFVALAALTAMGATGVALAASTLHLGRPTYAFRAVLGWRHSWLSREAIAFGAFAGPASAVTAYALLPYLPFQPPLEPPQALRVPLEAFTPIAGAVGVYCSIRIYQFTRRVFWIGLGTASRFWLTSAVLGPALVLACWSLTQNAGAVSHGLAAWIILAATTKLLFEASILRPSAETHPSQRLTGQLMTGPLAAVTGARFAAGVLGGVVLPLAGLAAGGAVAAAISCTSLGLLVVGELAERTLFFGAVIPLRMPGGIKP</sequence>
<protein>
    <submittedName>
        <fullName evidence="9">Anaerobic dimethyl sulfoxide reductase chain B</fullName>
    </submittedName>
</protein>
<dbReference type="KEGG" id="pnd:Pla175_38570"/>
<keyword evidence="6" id="KW-0411">Iron-sulfur</keyword>
<comment type="subcellular location">
    <subcellularLocation>
        <location evidence="1">Cell envelope</location>
    </subcellularLocation>
</comment>
<evidence type="ECO:0000256" key="6">
    <source>
        <dbReference type="ARBA" id="ARBA00023014"/>
    </source>
</evidence>
<feature type="transmembrane region" description="Helical" evidence="7">
    <location>
        <begin position="513"/>
        <end position="533"/>
    </location>
</feature>
<feature type="transmembrane region" description="Helical" evidence="7">
    <location>
        <begin position="421"/>
        <end position="440"/>
    </location>
</feature>
<keyword evidence="2" id="KW-0004">4Fe-4S</keyword>
<dbReference type="InterPro" id="IPR051555">
    <property type="entry name" value="FDH_Electron_Transfer_Unit"/>
</dbReference>
<feature type="transmembrane region" description="Helical" evidence="7">
    <location>
        <begin position="381"/>
        <end position="401"/>
    </location>
</feature>
<keyword evidence="3" id="KW-0479">Metal-binding</keyword>
<feature type="domain" description="4Fe-4S ferredoxin-type" evidence="8">
    <location>
        <begin position="150"/>
        <end position="179"/>
    </location>
</feature>
<dbReference type="Pfam" id="PF04976">
    <property type="entry name" value="DmsC"/>
    <property type="match status" value="1"/>
</dbReference>
<reference evidence="9 10" key="1">
    <citation type="submission" date="2019-02" db="EMBL/GenBank/DDBJ databases">
        <title>Deep-cultivation of Planctomycetes and their phenomic and genomic characterization uncovers novel biology.</title>
        <authorList>
            <person name="Wiegand S."/>
            <person name="Jogler M."/>
            <person name="Boedeker C."/>
            <person name="Pinto D."/>
            <person name="Vollmers J."/>
            <person name="Rivas-Marin E."/>
            <person name="Kohn T."/>
            <person name="Peeters S.H."/>
            <person name="Heuer A."/>
            <person name="Rast P."/>
            <person name="Oberbeckmann S."/>
            <person name="Bunk B."/>
            <person name="Jeske O."/>
            <person name="Meyerdierks A."/>
            <person name="Storesund J.E."/>
            <person name="Kallscheuer N."/>
            <person name="Luecker S."/>
            <person name="Lage O.M."/>
            <person name="Pohl T."/>
            <person name="Merkel B.J."/>
            <person name="Hornburger P."/>
            <person name="Mueller R.-W."/>
            <person name="Bruemmer F."/>
            <person name="Labrenz M."/>
            <person name="Spormann A.M."/>
            <person name="Op den Camp H."/>
            <person name="Overmann J."/>
            <person name="Amann R."/>
            <person name="Jetten M.S.M."/>
            <person name="Mascher T."/>
            <person name="Medema M.H."/>
            <person name="Devos D.P."/>
            <person name="Kaster A.-K."/>
            <person name="Ovreas L."/>
            <person name="Rohde M."/>
            <person name="Galperin M.Y."/>
            <person name="Jogler C."/>
        </authorList>
    </citation>
    <scope>NUCLEOTIDE SEQUENCE [LARGE SCALE GENOMIC DNA]</scope>
    <source>
        <strain evidence="9 10">Pla175</strain>
    </source>
</reference>
<dbReference type="RefSeq" id="WP_145288962.1">
    <property type="nucleotide sequence ID" value="NZ_CP036291.1"/>
</dbReference>
<feature type="transmembrane region" description="Helical" evidence="7">
    <location>
        <begin position="272"/>
        <end position="296"/>
    </location>
</feature>
<proteinExistence type="predicted"/>
<dbReference type="Gene3D" id="3.30.70.20">
    <property type="match status" value="2"/>
</dbReference>
<evidence type="ECO:0000259" key="8">
    <source>
        <dbReference type="PROSITE" id="PS51379"/>
    </source>
</evidence>
<evidence type="ECO:0000256" key="2">
    <source>
        <dbReference type="ARBA" id="ARBA00022485"/>
    </source>
</evidence>